<sequence>MDGLRDVELLELPCNTPIVMMTIAGDTLTAQSDFVKLIGSSDGFVTIQNANNKWQRLAHGELGKLPVRSSKQKRLISNQDSSKWGLSSNPSMVSLAFIGKIG</sequence>
<organism evidence="1 2">
    <name type="scientific">Phytophthora infestans</name>
    <name type="common">Potato late blight agent</name>
    <name type="synonym">Botrytis infestans</name>
    <dbReference type="NCBI Taxonomy" id="4787"/>
    <lineage>
        <taxon>Eukaryota</taxon>
        <taxon>Sar</taxon>
        <taxon>Stramenopiles</taxon>
        <taxon>Oomycota</taxon>
        <taxon>Peronosporomycetes</taxon>
        <taxon>Peronosporales</taxon>
        <taxon>Peronosporaceae</taxon>
        <taxon>Phytophthora</taxon>
    </lineage>
</organism>
<gene>
    <name evidence="1" type="ORF">GN244_ATG19787</name>
</gene>
<evidence type="ECO:0000313" key="1">
    <source>
        <dbReference type="EMBL" id="KAF4028520.1"/>
    </source>
</evidence>
<name>A0A833WCN4_PHYIN</name>
<keyword evidence="2" id="KW-1185">Reference proteome</keyword>
<dbReference type="EMBL" id="WSZM01001040">
    <property type="protein sequence ID" value="KAF4028520.1"/>
    <property type="molecule type" value="Genomic_DNA"/>
</dbReference>
<comment type="caution">
    <text evidence="1">The sequence shown here is derived from an EMBL/GenBank/DDBJ whole genome shotgun (WGS) entry which is preliminary data.</text>
</comment>
<protein>
    <submittedName>
        <fullName evidence="1">Uncharacterized protein</fullName>
    </submittedName>
</protein>
<reference evidence="1" key="1">
    <citation type="submission" date="2020-04" db="EMBL/GenBank/DDBJ databases">
        <title>Hybrid Assembly of Korean Phytophthora infestans isolates.</title>
        <authorList>
            <person name="Prokchorchik M."/>
            <person name="Lee Y."/>
            <person name="Seo J."/>
            <person name="Cho J.-H."/>
            <person name="Park Y.-E."/>
            <person name="Jang D.-C."/>
            <person name="Im J.-S."/>
            <person name="Choi J.-G."/>
            <person name="Park H.-J."/>
            <person name="Lee G.-B."/>
            <person name="Lee Y.-G."/>
            <person name="Hong S.-Y."/>
            <person name="Cho K."/>
            <person name="Sohn K.H."/>
        </authorList>
    </citation>
    <scope>NUCLEOTIDE SEQUENCE</scope>
    <source>
        <strain evidence="1">KR_1_A1</strain>
    </source>
</reference>
<proteinExistence type="predicted"/>
<evidence type="ECO:0000313" key="2">
    <source>
        <dbReference type="Proteomes" id="UP000602510"/>
    </source>
</evidence>
<dbReference type="Proteomes" id="UP000602510">
    <property type="component" value="Unassembled WGS sequence"/>
</dbReference>
<accession>A0A833WCN4</accession>
<dbReference type="AlphaFoldDB" id="A0A833WCN4"/>